<sequence length="179" mass="19859">MEVAPETGQRDEVDEIVDQWRQQRPDVSPEPIGVFGRIVRLNIAQRAMLSTVHERHGLTLAAFDVLANLRRSGEPHRKTAGELAESSLLTSGGITFRLDKMEADGLIRRTRSQGDRRVVYAELTELGLAKIDAAFADHLATEERMLELLDPQERAQLVSLMRKLGASIAHSARPAEPSS</sequence>
<dbReference type="SUPFAM" id="SSF46785">
    <property type="entry name" value="Winged helix' DNA-binding domain"/>
    <property type="match status" value="1"/>
</dbReference>
<dbReference type="InterPro" id="IPR036390">
    <property type="entry name" value="WH_DNA-bd_sf"/>
</dbReference>
<feature type="domain" description="HTH marR-type" evidence="1">
    <location>
        <begin position="31"/>
        <end position="166"/>
    </location>
</feature>
<accession>A0ABP4BPS5</accession>
<organism evidence="2 3">
    <name type="scientific">Actinocorallia libanotica</name>
    <dbReference type="NCBI Taxonomy" id="46162"/>
    <lineage>
        <taxon>Bacteria</taxon>
        <taxon>Bacillati</taxon>
        <taxon>Actinomycetota</taxon>
        <taxon>Actinomycetes</taxon>
        <taxon>Streptosporangiales</taxon>
        <taxon>Thermomonosporaceae</taxon>
        <taxon>Actinocorallia</taxon>
    </lineage>
</organism>
<protein>
    <submittedName>
        <fullName evidence="2">MarR family transcriptional regulator</fullName>
    </submittedName>
</protein>
<evidence type="ECO:0000313" key="3">
    <source>
        <dbReference type="Proteomes" id="UP001500665"/>
    </source>
</evidence>
<dbReference type="RefSeq" id="WP_344241817.1">
    <property type="nucleotide sequence ID" value="NZ_BAAAHH010000012.1"/>
</dbReference>
<dbReference type="InterPro" id="IPR036388">
    <property type="entry name" value="WH-like_DNA-bd_sf"/>
</dbReference>
<keyword evidence="3" id="KW-1185">Reference proteome</keyword>
<evidence type="ECO:0000313" key="2">
    <source>
        <dbReference type="EMBL" id="GAA0952882.1"/>
    </source>
</evidence>
<comment type="caution">
    <text evidence="2">The sequence shown here is derived from an EMBL/GenBank/DDBJ whole genome shotgun (WGS) entry which is preliminary data.</text>
</comment>
<dbReference type="Pfam" id="PF12802">
    <property type="entry name" value="MarR_2"/>
    <property type="match status" value="1"/>
</dbReference>
<proteinExistence type="predicted"/>
<dbReference type="PROSITE" id="PS50995">
    <property type="entry name" value="HTH_MARR_2"/>
    <property type="match status" value="1"/>
</dbReference>
<name>A0ABP4BPS5_9ACTN</name>
<dbReference type="Gene3D" id="1.10.10.10">
    <property type="entry name" value="Winged helix-like DNA-binding domain superfamily/Winged helix DNA-binding domain"/>
    <property type="match status" value="1"/>
</dbReference>
<dbReference type="PRINTS" id="PR00598">
    <property type="entry name" value="HTHMARR"/>
</dbReference>
<dbReference type="PANTHER" id="PTHR33164">
    <property type="entry name" value="TRANSCRIPTIONAL REGULATOR, MARR FAMILY"/>
    <property type="match status" value="1"/>
</dbReference>
<dbReference type="InterPro" id="IPR039422">
    <property type="entry name" value="MarR/SlyA-like"/>
</dbReference>
<evidence type="ECO:0000259" key="1">
    <source>
        <dbReference type="PROSITE" id="PS50995"/>
    </source>
</evidence>
<dbReference type="SMART" id="SM00347">
    <property type="entry name" value="HTH_MARR"/>
    <property type="match status" value="1"/>
</dbReference>
<reference evidence="3" key="1">
    <citation type="journal article" date="2019" name="Int. J. Syst. Evol. Microbiol.">
        <title>The Global Catalogue of Microorganisms (GCM) 10K type strain sequencing project: providing services to taxonomists for standard genome sequencing and annotation.</title>
        <authorList>
            <consortium name="The Broad Institute Genomics Platform"/>
            <consortium name="The Broad Institute Genome Sequencing Center for Infectious Disease"/>
            <person name="Wu L."/>
            <person name="Ma J."/>
        </authorList>
    </citation>
    <scope>NUCLEOTIDE SEQUENCE [LARGE SCALE GENOMIC DNA]</scope>
    <source>
        <strain evidence="3">JCM 10696</strain>
    </source>
</reference>
<dbReference type="EMBL" id="BAAAHH010000012">
    <property type="protein sequence ID" value="GAA0952882.1"/>
    <property type="molecule type" value="Genomic_DNA"/>
</dbReference>
<dbReference type="Proteomes" id="UP001500665">
    <property type="component" value="Unassembled WGS sequence"/>
</dbReference>
<dbReference type="PANTHER" id="PTHR33164:SF104">
    <property type="entry name" value="TRANSCRIPTIONAL REGULATORY PROTEIN"/>
    <property type="match status" value="1"/>
</dbReference>
<gene>
    <name evidence="2" type="ORF">GCM10009550_34250</name>
</gene>
<dbReference type="InterPro" id="IPR000835">
    <property type="entry name" value="HTH_MarR-typ"/>
</dbReference>